<reference evidence="1 2" key="1">
    <citation type="submission" date="2021-06" db="EMBL/GenBank/DDBJ databases">
        <authorList>
            <person name="Palmer J.M."/>
        </authorList>
    </citation>
    <scope>NUCLEOTIDE SEQUENCE [LARGE SCALE GENOMIC DNA]</scope>
    <source>
        <strain evidence="2">if_2019</strain>
        <tissue evidence="1">Muscle</tissue>
    </source>
</reference>
<dbReference type="InterPro" id="IPR052090">
    <property type="entry name" value="Cytolytic_pore-forming_toxin"/>
</dbReference>
<keyword evidence="2" id="KW-1185">Reference proteome</keyword>
<dbReference type="PANTHER" id="PTHR31594">
    <property type="entry name" value="AIG1-TYPE G DOMAIN-CONTAINING PROTEIN"/>
    <property type="match status" value="1"/>
</dbReference>
<evidence type="ECO:0000313" key="2">
    <source>
        <dbReference type="Proteomes" id="UP001482620"/>
    </source>
</evidence>
<dbReference type="Proteomes" id="UP001482620">
    <property type="component" value="Unassembled WGS sequence"/>
</dbReference>
<gene>
    <name evidence="1" type="ORF">ILYODFUR_026621</name>
</gene>
<proteinExistence type="predicted"/>
<evidence type="ECO:0000313" key="1">
    <source>
        <dbReference type="EMBL" id="MEQ2222458.1"/>
    </source>
</evidence>
<accession>A0ABV0SSK2</accession>
<name>A0ABV0SSK2_9TELE</name>
<dbReference type="PANTHER" id="PTHR31594:SF16">
    <property type="entry name" value="SI:CH211-281L24.3"/>
    <property type="match status" value="1"/>
</dbReference>
<dbReference type="Gene3D" id="1.20.58.1200">
    <property type="entry name" value="RNA silencing suppressor P21, N-terminal domain"/>
    <property type="match status" value="3"/>
</dbReference>
<dbReference type="EMBL" id="JAHRIQ010003395">
    <property type="protein sequence ID" value="MEQ2222458.1"/>
    <property type="molecule type" value="Genomic_DNA"/>
</dbReference>
<organism evidence="1 2">
    <name type="scientific">Ilyodon furcidens</name>
    <name type="common">goldbreast splitfin</name>
    <dbReference type="NCBI Taxonomy" id="33524"/>
    <lineage>
        <taxon>Eukaryota</taxon>
        <taxon>Metazoa</taxon>
        <taxon>Chordata</taxon>
        <taxon>Craniata</taxon>
        <taxon>Vertebrata</taxon>
        <taxon>Euteleostomi</taxon>
        <taxon>Actinopterygii</taxon>
        <taxon>Neopterygii</taxon>
        <taxon>Teleostei</taxon>
        <taxon>Neoteleostei</taxon>
        <taxon>Acanthomorphata</taxon>
        <taxon>Ovalentaria</taxon>
        <taxon>Atherinomorphae</taxon>
        <taxon>Cyprinodontiformes</taxon>
        <taxon>Goodeidae</taxon>
        <taxon>Ilyodon</taxon>
    </lineage>
</organism>
<comment type="caution">
    <text evidence="1">The sequence shown here is derived from an EMBL/GenBank/DDBJ whole genome shotgun (WGS) entry which is preliminary data.</text>
</comment>
<protein>
    <submittedName>
        <fullName evidence="1">Uncharacterized protein</fullName>
    </submittedName>
</protein>
<sequence length="670" mass="76855">MNLINHLSLDGNQLILPVKGDKLLLKQAVDVLQSSTEKMKLVLLWDSKDPVSSDLTESLLRCLQNIHSLRFRKTYRTGAAEQQNHNCETLEVEEEELLLALMLKAASNQPEDFPSVVDQLLTLFSAHNEKYDIMLEFYQLVRSQSISSVVPLVKPFFQSNSEVWSIKLSEGKTSVLLEALQFSPGEKEVQIRGFSPGESEVVTFLQCLPYISQLSFAQRTSEVSHQTRFLKMCVAKATEHQNKVEMMDLLISVCSYETFPIKDQSNPEDYHENIKYQSDFLLHLYVQLKDLEKETGLSLLPSLQSVFQVAPLFWTIKLSERKTSILLEVLKLQSEKKPVKLIVCSHEDSEVRSFLQCLPYISELSFYPQSSDLPEETRFLVDLFCAAAERDQQTGEKTLEQLSSVFIYETFISHKKYTENNFMDEDDVIKYRCELLLDLYSQMKDCETKTGLSLLPSLQSVFQSAPAVWTIKLSERKTSILLEMLKLQSEKKPVKLMDCSHENSEVRSFLQCLPYISQLSFEPQISEGFEQTRFLVDLFCAAAEREHQTGEKMLEQLASVYKYQTSPLKQKWFDFLLDLFTFELKTGLDVVSSPHTKSSILLNVLKLQSEKEQRSSQTSTNIPDQIRLLVDLFCAAAEREHQTGEKILEQLASVWTYETFISGPDVVLLE</sequence>